<feature type="transmembrane region" description="Helical" evidence="13">
    <location>
        <begin position="438"/>
        <end position="460"/>
    </location>
</feature>
<sequence>MSSEHPPLADIREEAPSGAVSREASEPTLHNHAANHHEHPPHPHHPRPRRQSTASRVSVDFFDPEGMIEIRRTLTQDRAHQEKDEKPRAASTGGSSTDSDNTLAAGGDGFDLEKTIRQIVRRTQPTFHFRGIKTSRHPPLKDILSGFEGVVKPGEMLLVLGSPGAGCSTLLKTVANHRDEYYAVDGEVHYDSISPGDLQKYFRGDVQYCPEDDVHFPTLSVEQTLDFAGRTRNPETAATTHEPNSRRREEASIDRRIPCHRACIGCWDKCVTASSDMIVDLPLAVLMPAPPRVRAGPSDCYRHDELGDGGVMLYQAGESLYQHFDKVCVIYEGRMAYFGPADKAKGYFIEMGFTAQPRTADEFAEFFRASKAGKENTAEVEQYISEYSGKDERAHAYAQSARAEFAKRSGKKNPYMLTIPQQVAAVMRRKVQIIRGNMLATGLNLFSYIFQAIIMGTVFLRMPEETTAFFSRGGVLFLLSLRHEKAALYHPFVEALAHTLVDVPITLVIMIVFSVLLYFMIGLQRSAEQFFIFFLFLFTMSLTMKSWFRAIAAAFKSEATAQAFAGYTIPKPSMIGALRWITYINRLQLSSLPAFRYGFEAILTNEFRTLKGACTTLVPQGPGYENVSLANQPGQDYVDGALFTSLSYGFSYSNIWKNFGIIIAFGVGFTIALLIFAEYNTSTSGSSSVTLFKKGSKTKKATKSTSNGDEEKGGPTSPIVDEKRGAPAALDDVKPPPQTDVFTWKNVNYSVPIPGEADRKLLADISGFVAPGKLTALMESRGLARRLCSTFWPSGYMWALSLVWIPMSRSRLREALLFSAKLRQPPFVPLAEKEAYVEKCLKICGLEEYAEAAIGSLNIEFRKRTTIAVELAAKPKLLLFLDEPTSGLDSQSAWAIVSFLRSLADQGQAILCIRSHASAKEGRQTVYFGDLGSNSTTMIDYFERNGARKCEGFENPAEYMLDVIGAGATATAAQDWYGIWQASPEASGYPGFRSMPSTLKVVAALLSRLPYTRNSRRRGSFQVKELFMREAQAYWRDPTYLMAKFALNVIAGLFVGFTFYKSKDTQQGTQNKLFAIFMITIISWTALITAQIMIEIPWNVITATLLFFTWFWTVGFPNDRAGYTYLIALGHQPHLLLDHWPATVYSKPFSQLGWWRWMYRLSPYTYLIEGLFGPGPRQATHQLCTCRTTWRPFMSYAGGYLSNPEATSDCQFCSSRTTDQLLELNFNIFYGHRWRNVGFMVAFIVFNAQMGRGSVSALIASIFSHAQSSLPLTVGRFNSPHLVHITDCILINEKPIDHEEYLATRKHGGDAKLTLFEVLTLTALQLFEKARVDVAVVEVGMGGITDATNVIPSECIMASALTSVDLDHQGFLGNTVYDIATKKAGIARPGKPFVMGPQKPHRAFEVHRAVRDTVEGVGAILTGPVGVVQLPDNSQRRADIFQPLPPLPVQFTLSAAPLEPIKALLPLHGDHQVENLMTALGVIQALYSRRDPLDIPGLLTPKAMIHGIGSVSWRGRLSWHTYKGHQVLVDGAHNPASSQALSQYLAGISPRKAKKIQVTFVLALSHSPPKQPQDTLEPFLSLSTPPPQLTLSAAFVPFTPPTDMPWVKFVPPSELAKVAEKILQPRGSIWTPGSNRPWRRVHRTHTWSLRWNGLWLKGKEPST</sequence>
<feature type="region of interest" description="Disordered" evidence="12">
    <location>
        <begin position="227"/>
        <end position="251"/>
    </location>
</feature>
<comment type="subcellular location">
    <subcellularLocation>
        <location evidence="1">Membrane</location>
        <topology evidence="1">Multi-pass membrane protein</topology>
    </subcellularLocation>
</comment>
<evidence type="ECO:0000259" key="15">
    <source>
        <dbReference type="Pfam" id="PF01061"/>
    </source>
</evidence>
<dbReference type="NCBIfam" id="TIGR01499">
    <property type="entry name" value="folC"/>
    <property type="match status" value="1"/>
</dbReference>
<dbReference type="InterPro" id="IPR003439">
    <property type="entry name" value="ABC_transporter-like_ATP-bd"/>
</dbReference>
<feature type="compositionally biased region" description="Basic and acidic residues" evidence="12">
    <location>
        <begin position="75"/>
        <end position="88"/>
    </location>
</feature>
<dbReference type="PANTHER" id="PTHR19241">
    <property type="entry name" value="ATP-BINDING CASSETTE TRANSPORTER"/>
    <property type="match status" value="1"/>
</dbReference>
<dbReference type="STRING" id="71717.A0A4Y7SRK2"/>
<accession>A0A4Y7SRK2</accession>
<dbReference type="EMBL" id="QPFP01000068">
    <property type="protein sequence ID" value="TEB24254.1"/>
    <property type="molecule type" value="Genomic_DNA"/>
</dbReference>
<evidence type="ECO:0000259" key="14">
    <source>
        <dbReference type="Pfam" id="PF00005"/>
    </source>
</evidence>
<dbReference type="Pfam" id="PF00005">
    <property type="entry name" value="ABC_tran"/>
    <property type="match status" value="1"/>
</dbReference>
<dbReference type="InterPro" id="IPR036565">
    <property type="entry name" value="Mur-like_cat_sf"/>
</dbReference>
<feature type="transmembrane region" description="Helical" evidence="13">
    <location>
        <begin position="655"/>
        <end position="677"/>
    </location>
</feature>
<dbReference type="Pfam" id="PF01061">
    <property type="entry name" value="ABC2_membrane"/>
    <property type="match status" value="2"/>
</dbReference>
<keyword evidence="18" id="KW-1185">Reference proteome</keyword>
<dbReference type="SUPFAM" id="SSF53623">
    <property type="entry name" value="MurD-like peptide ligases, catalytic domain"/>
    <property type="match status" value="1"/>
</dbReference>
<feature type="domain" description="ABC transporter" evidence="14">
    <location>
        <begin position="150"/>
        <end position="238"/>
    </location>
</feature>
<feature type="transmembrane region" description="Helical" evidence="13">
    <location>
        <begin position="1040"/>
        <end position="1060"/>
    </location>
</feature>
<dbReference type="Pfam" id="PF06422">
    <property type="entry name" value="PDR_CDR"/>
    <property type="match status" value="1"/>
</dbReference>
<dbReference type="GO" id="GO:0004326">
    <property type="term" value="F:tetrahydrofolylpolyglutamate synthase activity"/>
    <property type="evidence" value="ECO:0007669"/>
    <property type="project" value="InterPro"/>
</dbReference>
<evidence type="ECO:0000313" key="18">
    <source>
        <dbReference type="Proteomes" id="UP000298030"/>
    </source>
</evidence>
<dbReference type="Gene3D" id="3.40.50.300">
    <property type="entry name" value="P-loop containing nucleotide triphosphate hydrolases"/>
    <property type="match status" value="2"/>
</dbReference>
<keyword evidence="9" id="KW-0460">Magnesium</keyword>
<protein>
    <submittedName>
        <fullName evidence="17">Uncharacterized protein</fullName>
    </submittedName>
</protein>
<evidence type="ECO:0000259" key="16">
    <source>
        <dbReference type="Pfam" id="PF06422"/>
    </source>
</evidence>
<evidence type="ECO:0000256" key="2">
    <source>
        <dbReference type="ARBA" id="ARBA00008276"/>
    </source>
</evidence>
<evidence type="ECO:0000256" key="13">
    <source>
        <dbReference type="SAM" id="Phobius"/>
    </source>
</evidence>
<keyword evidence="7" id="KW-0547">Nucleotide-binding</keyword>
<feature type="transmembrane region" description="Helical" evidence="13">
    <location>
        <begin position="530"/>
        <end position="548"/>
    </location>
</feature>
<keyword evidence="5 13" id="KW-0812">Transmembrane</keyword>
<keyword evidence="8" id="KW-0067">ATP-binding</keyword>
<comment type="caution">
    <text evidence="17">The sequence shown here is derived from an EMBL/GenBank/DDBJ whole genome shotgun (WGS) entry which is preliminary data.</text>
</comment>
<reference evidence="17 18" key="1">
    <citation type="journal article" date="2019" name="Nat. Ecol. Evol.">
        <title>Megaphylogeny resolves global patterns of mushroom evolution.</title>
        <authorList>
            <person name="Varga T."/>
            <person name="Krizsan K."/>
            <person name="Foldi C."/>
            <person name="Dima B."/>
            <person name="Sanchez-Garcia M."/>
            <person name="Sanchez-Ramirez S."/>
            <person name="Szollosi G.J."/>
            <person name="Szarkandi J.G."/>
            <person name="Papp V."/>
            <person name="Albert L."/>
            <person name="Andreopoulos W."/>
            <person name="Angelini C."/>
            <person name="Antonin V."/>
            <person name="Barry K.W."/>
            <person name="Bougher N.L."/>
            <person name="Buchanan P."/>
            <person name="Buyck B."/>
            <person name="Bense V."/>
            <person name="Catcheside P."/>
            <person name="Chovatia M."/>
            <person name="Cooper J."/>
            <person name="Damon W."/>
            <person name="Desjardin D."/>
            <person name="Finy P."/>
            <person name="Geml J."/>
            <person name="Haridas S."/>
            <person name="Hughes K."/>
            <person name="Justo A."/>
            <person name="Karasinski D."/>
            <person name="Kautmanova I."/>
            <person name="Kiss B."/>
            <person name="Kocsube S."/>
            <person name="Kotiranta H."/>
            <person name="LaButti K.M."/>
            <person name="Lechner B.E."/>
            <person name="Liimatainen K."/>
            <person name="Lipzen A."/>
            <person name="Lukacs Z."/>
            <person name="Mihaltcheva S."/>
            <person name="Morgado L.N."/>
            <person name="Niskanen T."/>
            <person name="Noordeloos M.E."/>
            <person name="Ohm R.A."/>
            <person name="Ortiz-Santana B."/>
            <person name="Ovrebo C."/>
            <person name="Racz N."/>
            <person name="Riley R."/>
            <person name="Savchenko A."/>
            <person name="Shiryaev A."/>
            <person name="Soop K."/>
            <person name="Spirin V."/>
            <person name="Szebenyi C."/>
            <person name="Tomsovsky M."/>
            <person name="Tulloss R.E."/>
            <person name="Uehling J."/>
            <person name="Grigoriev I.V."/>
            <person name="Vagvolgyi C."/>
            <person name="Papp T."/>
            <person name="Martin F.M."/>
            <person name="Miettinen O."/>
            <person name="Hibbett D.S."/>
            <person name="Nagy L.G."/>
        </authorList>
    </citation>
    <scope>NUCLEOTIDE SEQUENCE [LARGE SCALE GENOMIC DNA]</scope>
    <source>
        <strain evidence="17 18">FP101781</strain>
    </source>
</reference>
<feature type="region of interest" description="Disordered" evidence="12">
    <location>
        <begin position="75"/>
        <end position="109"/>
    </location>
</feature>
<dbReference type="InterPro" id="IPR001645">
    <property type="entry name" value="Folylpolyglutamate_synth"/>
</dbReference>
<evidence type="ECO:0000256" key="7">
    <source>
        <dbReference type="ARBA" id="ARBA00022741"/>
    </source>
</evidence>
<dbReference type="Proteomes" id="UP000298030">
    <property type="component" value="Unassembled WGS sequence"/>
</dbReference>
<evidence type="ECO:0000256" key="3">
    <source>
        <dbReference type="ARBA" id="ARBA00022448"/>
    </source>
</evidence>
<evidence type="ECO:0000256" key="4">
    <source>
        <dbReference type="ARBA" id="ARBA00022598"/>
    </source>
</evidence>
<keyword evidence="6" id="KW-0479">Metal-binding</keyword>
<feature type="compositionally biased region" description="Low complexity" evidence="12">
    <location>
        <begin position="89"/>
        <end position="100"/>
    </location>
</feature>
<keyword evidence="4" id="KW-0436">Ligase</keyword>
<dbReference type="SUPFAM" id="SSF53244">
    <property type="entry name" value="MurD-like peptide ligases, peptide-binding domain"/>
    <property type="match status" value="1"/>
</dbReference>
<gene>
    <name evidence="17" type="ORF">FA13DRAFT_1714739</name>
</gene>
<feature type="transmembrane region" description="Helical" evidence="13">
    <location>
        <begin position="1072"/>
        <end position="1090"/>
    </location>
</feature>
<comment type="similarity">
    <text evidence="2">Belongs to the folylpolyglutamate synthase family.</text>
</comment>
<feature type="domain" description="CDR ABC transporter" evidence="16">
    <location>
        <begin position="618"/>
        <end position="700"/>
    </location>
</feature>
<dbReference type="OrthoDB" id="245989at2759"/>
<feature type="region of interest" description="Disordered" evidence="12">
    <location>
        <begin position="1"/>
        <end position="62"/>
    </location>
</feature>
<dbReference type="GO" id="GO:0005524">
    <property type="term" value="F:ATP binding"/>
    <property type="evidence" value="ECO:0007669"/>
    <property type="project" value="UniProtKB-KW"/>
</dbReference>
<dbReference type="InterPro" id="IPR010929">
    <property type="entry name" value="PDR_CDR_ABC"/>
</dbReference>
<evidence type="ECO:0000256" key="10">
    <source>
        <dbReference type="ARBA" id="ARBA00022989"/>
    </source>
</evidence>
<dbReference type="GO" id="GO:0046872">
    <property type="term" value="F:metal ion binding"/>
    <property type="evidence" value="ECO:0007669"/>
    <property type="project" value="UniProtKB-KW"/>
</dbReference>
<feature type="domain" description="ABC-2 type transporter transmembrane" evidence="15">
    <location>
        <begin position="482"/>
        <end position="606"/>
    </location>
</feature>
<keyword evidence="11 13" id="KW-0472">Membrane</keyword>
<feature type="domain" description="ABC-2 type transporter transmembrane" evidence="15">
    <location>
        <begin position="1022"/>
        <end position="1085"/>
    </location>
</feature>
<evidence type="ECO:0000256" key="9">
    <source>
        <dbReference type="ARBA" id="ARBA00022842"/>
    </source>
</evidence>
<evidence type="ECO:0000256" key="5">
    <source>
        <dbReference type="ARBA" id="ARBA00022692"/>
    </source>
</evidence>
<dbReference type="InterPro" id="IPR027417">
    <property type="entry name" value="P-loop_NTPase"/>
</dbReference>
<keyword evidence="3" id="KW-0813">Transport</keyword>
<dbReference type="PROSITE" id="PS01012">
    <property type="entry name" value="FOLYLPOLYGLU_SYNT_2"/>
    <property type="match status" value="1"/>
</dbReference>
<evidence type="ECO:0000256" key="11">
    <source>
        <dbReference type="ARBA" id="ARBA00023136"/>
    </source>
</evidence>
<dbReference type="GO" id="GO:0140359">
    <property type="term" value="F:ABC-type transporter activity"/>
    <property type="evidence" value="ECO:0007669"/>
    <property type="project" value="InterPro"/>
</dbReference>
<evidence type="ECO:0000256" key="1">
    <source>
        <dbReference type="ARBA" id="ARBA00004141"/>
    </source>
</evidence>
<organism evidence="17 18">
    <name type="scientific">Coprinellus micaceus</name>
    <name type="common">Glistening ink-cap mushroom</name>
    <name type="synonym">Coprinus micaceus</name>
    <dbReference type="NCBI Taxonomy" id="71717"/>
    <lineage>
        <taxon>Eukaryota</taxon>
        <taxon>Fungi</taxon>
        <taxon>Dikarya</taxon>
        <taxon>Basidiomycota</taxon>
        <taxon>Agaricomycotina</taxon>
        <taxon>Agaricomycetes</taxon>
        <taxon>Agaricomycetidae</taxon>
        <taxon>Agaricales</taxon>
        <taxon>Agaricineae</taxon>
        <taxon>Psathyrellaceae</taxon>
        <taxon>Coprinellus</taxon>
    </lineage>
</organism>
<name>A0A4Y7SRK2_COPMI</name>
<evidence type="ECO:0000256" key="6">
    <source>
        <dbReference type="ARBA" id="ARBA00022723"/>
    </source>
</evidence>
<dbReference type="GO" id="GO:0016887">
    <property type="term" value="F:ATP hydrolysis activity"/>
    <property type="evidence" value="ECO:0007669"/>
    <property type="project" value="InterPro"/>
</dbReference>
<dbReference type="UniPathway" id="UPA00850"/>
<feature type="transmembrane region" description="Helical" evidence="13">
    <location>
        <begin position="503"/>
        <end position="523"/>
    </location>
</feature>
<dbReference type="Gene3D" id="3.90.190.20">
    <property type="entry name" value="Mur ligase, C-terminal domain"/>
    <property type="match status" value="1"/>
</dbReference>
<dbReference type="GO" id="GO:0016020">
    <property type="term" value="C:membrane"/>
    <property type="evidence" value="ECO:0007669"/>
    <property type="project" value="UniProtKB-SubCell"/>
</dbReference>
<evidence type="ECO:0000313" key="17">
    <source>
        <dbReference type="EMBL" id="TEB24254.1"/>
    </source>
</evidence>
<evidence type="ECO:0000256" key="12">
    <source>
        <dbReference type="SAM" id="MobiDB-lite"/>
    </source>
</evidence>
<dbReference type="InterPro" id="IPR036615">
    <property type="entry name" value="Mur_ligase_C_dom_sf"/>
</dbReference>
<dbReference type="Gene3D" id="3.40.1190.10">
    <property type="entry name" value="Mur-like, catalytic domain"/>
    <property type="match status" value="1"/>
</dbReference>
<evidence type="ECO:0000256" key="8">
    <source>
        <dbReference type="ARBA" id="ARBA00022840"/>
    </source>
</evidence>
<keyword evidence="10 13" id="KW-1133">Transmembrane helix</keyword>
<feature type="region of interest" description="Disordered" evidence="12">
    <location>
        <begin position="699"/>
        <end position="732"/>
    </location>
</feature>
<dbReference type="SUPFAM" id="SSF52540">
    <property type="entry name" value="P-loop containing nucleoside triphosphate hydrolases"/>
    <property type="match status" value="1"/>
</dbReference>
<proteinExistence type="inferred from homology"/>
<dbReference type="InterPro" id="IPR018109">
    <property type="entry name" value="Folylpolyglutamate_synth_CS"/>
</dbReference>
<dbReference type="InterPro" id="IPR013525">
    <property type="entry name" value="ABC2_TM"/>
</dbReference>